<evidence type="ECO:0000313" key="3">
    <source>
        <dbReference type="Proteomes" id="UP000007963"/>
    </source>
</evidence>
<dbReference type="RefSeq" id="XP_001216585.1">
    <property type="nucleotide sequence ID" value="XM_001216585.1"/>
</dbReference>
<dbReference type="HOGENOM" id="CLU_1315153_0_0_1"/>
<organism evidence="2 3">
    <name type="scientific">Aspergillus terreus (strain NIH 2624 / FGSC A1156)</name>
    <dbReference type="NCBI Taxonomy" id="341663"/>
    <lineage>
        <taxon>Eukaryota</taxon>
        <taxon>Fungi</taxon>
        <taxon>Dikarya</taxon>
        <taxon>Ascomycota</taxon>
        <taxon>Pezizomycotina</taxon>
        <taxon>Eurotiomycetes</taxon>
        <taxon>Eurotiomycetidae</taxon>
        <taxon>Eurotiales</taxon>
        <taxon>Aspergillaceae</taxon>
        <taxon>Aspergillus</taxon>
        <taxon>Aspergillus subgen. Circumdati</taxon>
    </lineage>
</organism>
<dbReference type="STRING" id="341663.Q0CEC0"/>
<sequence>MTWSPFEEGDNRGEANGKAPHFIEAYGFNSQGDTACFPTYTYPAWNGDTVTKTLTDYGFRAHPEDPMFVWPYEYPFNFYKRVPPTADIPSEPEVVNWLRVKRDVALGVLNQDLPISAIEDAEGAELLSKAAEAFLDHHSEAEPAATHAAEFSIPTGTDAAVGSSWQPWSEQHMPVETGVPGAEEQDDSRMMRRRRQHLQEHQQRHAHGH</sequence>
<proteinExistence type="predicted"/>
<evidence type="ECO:0000256" key="1">
    <source>
        <dbReference type="SAM" id="MobiDB-lite"/>
    </source>
</evidence>
<gene>
    <name evidence="2" type="ORF">ATEG_07964</name>
</gene>
<accession>Q0CEC0</accession>
<feature type="region of interest" description="Disordered" evidence="1">
    <location>
        <begin position="159"/>
        <end position="209"/>
    </location>
</feature>
<dbReference type="Proteomes" id="UP000007963">
    <property type="component" value="Unassembled WGS sequence"/>
</dbReference>
<reference evidence="3" key="1">
    <citation type="submission" date="2005-09" db="EMBL/GenBank/DDBJ databases">
        <title>Annotation of the Aspergillus terreus NIH2624 genome.</title>
        <authorList>
            <person name="Birren B.W."/>
            <person name="Lander E.S."/>
            <person name="Galagan J.E."/>
            <person name="Nusbaum C."/>
            <person name="Devon K."/>
            <person name="Henn M."/>
            <person name="Ma L.-J."/>
            <person name="Jaffe D.B."/>
            <person name="Butler J."/>
            <person name="Alvarez P."/>
            <person name="Gnerre S."/>
            <person name="Grabherr M."/>
            <person name="Kleber M."/>
            <person name="Mauceli E.W."/>
            <person name="Brockman W."/>
            <person name="Rounsley S."/>
            <person name="Young S.K."/>
            <person name="LaButti K."/>
            <person name="Pushparaj V."/>
            <person name="DeCaprio D."/>
            <person name="Crawford M."/>
            <person name="Koehrsen M."/>
            <person name="Engels R."/>
            <person name="Montgomery P."/>
            <person name="Pearson M."/>
            <person name="Howarth C."/>
            <person name="Larson L."/>
            <person name="Luoma S."/>
            <person name="White J."/>
            <person name="Alvarado L."/>
            <person name="Kodira C.D."/>
            <person name="Zeng Q."/>
            <person name="Oleary S."/>
            <person name="Yandava C."/>
            <person name="Denning D.W."/>
            <person name="Nierman W.C."/>
            <person name="Milne T."/>
            <person name="Madden K."/>
        </authorList>
    </citation>
    <scope>NUCLEOTIDE SEQUENCE [LARGE SCALE GENOMIC DNA]</scope>
    <source>
        <strain evidence="3">NIH 2624 / FGSC A1156</strain>
    </source>
</reference>
<name>Q0CEC0_ASPTN</name>
<dbReference type="OrthoDB" id="4508983at2759"/>
<dbReference type="AlphaFoldDB" id="Q0CEC0"/>
<protein>
    <submittedName>
        <fullName evidence="2">Uncharacterized protein</fullName>
    </submittedName>
</protein>
<dbReference type="VEuPathDB" id="FungiDB:ATEG_07964"/>
<dbReference type="EMBL" id="CH476604">
    <property type="protein sequence ID" value="EAU32226.1"/>
    <property type="molecule type" value="Genomic_DNA"/>
</dbReference>
<dbReference type="GeneID" id="4322961"/>
<evidence type="ECO:0000313" key="2">
    <source>
        <dbReference type="EMBL" id="EAU32226.1"/>
    </source>
</evidence>